<evidence type="ECO:0000256" key="2">
    <source>
        <dbReference type="ARBA" id="ARBA00004747"/>
    </source>
</evidence>
<evidence type="ECO:0000256" key="4">
    <source>
        <dbReference type="ARBA" id="ARBA00012329"/>
    </source>
</evidence>
<evidence type="ECO:0000256" key="7">
    <source>
        <dbReference type="ARBA" id="ARBA00022755"/>
    </source>
</evidence>
<keyword evidence="15" id="KW-1185">Reference proteome</keyword>
<evidence type="ECO:0000256" key="5">
    <source>
        <dbReference type="ARBA" id="ARBA00021059"/>
    </source>
</evidence>
<evidence type="ECO:0000256" key="8">
    <source>
        <dbReference type="ARBA" id="ARBA00022793"/>
    </source>
</evidence>
<comment type="pathway">
    <text evidence="2 11">Purine metabolism; IMP biosynthesis via de novo pathway; 5-amino-1-(5-phospho-D-ribosyl)imidazole-4-carboxylate from 5-amino-1-(5-phospho-D-ribosyl)imidazole (carboxylase route): step 1/1.</text>
</comment>
<comment type="similarity">
    <text evidence="3 11">In the C-terminal section; belongs to the AIR carboxylase family. Class I subfamily.</text>
</comment>
<protein>
    <recommendedName>
        <fullName evidence="5 11">Phosphoribosylaminoimidazole carboxylase</fullName>
        <ecNumber evidence="4 11">4.1.1.21</ecNumber>
    </recommendedName>
</protein>
<name>A0AA38VM48_9PEZI</name>
<evidence type="ECO:0000313" key="15">
    <source>
        <dbReference type="Proteomes" id="UP001174694"/>
    </source>
</evidence>
<evidence type="ECO:0000256" key="11">
    <source>
        <dbReference type="PIRNR" id="PIRNR001340"/>
    </source>
</evidence>
<keyword evidence="8 11" id="KW-0210">Decarboxylase</keyword>
<dbReference type="EMBL" id="JANBVO010000026">
    <property type="protein sequence ID" value="KAJ9139473.1"/>
    <property type="molecule type" value="Genomic_DNA"/>
</dbReference>
<dbReference type="InterPro" id="IPR005875">
    <property type="entry name" value="PurK"/>
</dbReference>
<evidence type="ECO:0000256" key="3">
    <source>
        <dbReference type="ARBA" id="ARBA00006114"/>
    </source>
</evidence>
<dbReference type="Gene3D" id="3.30.470.20">
    <property type="entry name" value="ATP-grasp fold, B domain"/>
    <property type="match status" value="1"/>
</dbReference>
<comment type="caution">
    <text evidence="14">The sequence shown here is derived from an EMBL/GenBank/DDBJ whole genome shotgun (WGS) entry which is preliminary data.</text>
</comment>
<dbReference type="HAMAP" id="MF_01929">
    <property type="entry name" value="PurE_classI"/>
    <property type="match status" value="1"/>
</dbReference>
<organism evidence="14 15">
    <name type="scientific">Pleurostoma richardsiae</name>
    <dbReference type="NCBI Taxonomy" id="41990"/>
    <lineage>
        <taxon>Eukaryota</taxon>
        <taxon>Fungi</taxon>
        <taxon>Dikarya</taxon>
        <taxon>Ascomycota</taxon>
        <taxon>Pezizomycotina</taxon>
        <taxon>Sordariomycetes</taxon>
        <taxon>Sordariomycetidae</taxon>
        <taxon>Calosphaeriales</taxon>
        <taxon>Pleurostomataceae</taxon>
        <taxon>Pleurostoma</taxon>
    </lineage>
</organism>
<dbReference type="Proteomes" id="UP001174694">
    <property type="component" value="Unassembled WGS sequence"/>
</dbReference>
<dbReference type="GO" id="GO:0004638">
    <property type="term" value="F:phosphoribosylaminoimidazole carboxylase activity"/>
    <property type="evidence" value="ECO:0007669"/>
    <property type="project" value="UniProtKB-UniRule"/>
</dbReference>
<dbReference type="SUPFAM" id="SSF51246">
    <property type="entry name" value="Rudiment single hybrid motif"/>
    <property type="match status" value="1"/>
</dbReference>
<dbReference type="SMART" id="SM01001">
    <property type="entry name" value="AIRC"/>
    <property type="match status" value="1"/>
</dbReference>
<evidence type="ECO:0000256" key="12">
    <source>
        <dbReference type="SAM" id="MobiDB-lite"/>
    </source>
</evidence>
<dbReference type="PIRSF" id="PIRSF001340">
    <property type="entry name" value="AIR_carboxylase"/>
    <property type="match status" value="1"/>
</dbReference>
<feature type="domain" description="ATP-grasp" evidence="13">
    <location>
        <begin position="118"/>
        <end position="315"/>
    </location>
</feature>
<dbReference type="PANTHER" id="PTHR11609:SF5">
    <property type="entry name" value="PHOSPHORIBOSYLAMINOIMIDAZOLE CARBOXYLASE"/>
    <property type="match status" value="1"/>
</dbReference>
<keyword evidence="7 11" id="KW-0658">Purine biosynthesis</keyword>
<dbReference type="SUPFAM" id="SSF52255">
    <property type="entry name" value="N5-CAIR mutase (phosphoribosylaminoimidazole carboxylase, PurE)"/>
    <property type="match status" value="1"/>
</dbReference>
<dbReference type="InterPro" id="IPR033747">
    <property type="entry name" value="PurE_ClassI"/>
</dbReference>
<evidence type="ECO:0000256" key="6">
    <source>
        <dbReference type="ARBA" id="ARBA00022741"/>
    </source>
</evidence>
<comment type="catalytic activity">
    <reaction evidence="1 11">
        <text>5-amino-1-(5-phospho-D-ribosyl)imidazole-4-carboxylate + H(+) = 5-amino-1-(5-phospho-beta-D-ribosyl)imidazole + CO2</text>
        <dbReference type="Rhea" id="RHEA:10792"/>
        <dbReference type="ChEBI" id="CHEBI:15378"/>
        <dbReference type="ChEBI" id="CHEBI:16526"/>
        <dbReference type="ChEBI" id="CHEBI:77657"/>
        <dbReference type="ChEBI" id="CHEBI:137981"/>
        <dbReference type="EC" id="4.1.1.21"/>
    </reaction>
</comment>
<dbReference type="NCBIfam" id="TIGR01161">
    <property type="entry name" value="purK"/>
    <property type="match status" value="1"/>
</dbReference>
<reference evidence="14" key="1">
    <citation type="submission" date="2022-07" db="EMBL/GenBank/DDBJ databases">
        <title>Fungi with potential for degradation of polypropylene.</title>
        <authorList>
            <person name="Gostincar C."/>
        </authorList>
    </citation>
    <scope>NUCLEOTIDE SEQUENCE</scope>
    <source>
        <strain evidence="14">EXF-13308</strain>
    </source>
</reference>
<dbReference type="GO" id="GO:0005524">
    <property type="term" value="F:ATP binding"/>
    <property type="evidence" value="ECO:0007669"/>
    <property type="project" value="UniProtKB-UniRule"/>
</dbReference>
<feature type="compositionally biased region" description="Low complexity" evidence="12">
    <location>
        <begin position="422"/>
        <end position="436"/>
    </location>
</feature>
<evidence type="ECO:0000256" key="10">
    <source>
        <dbReference type="ARBA" id="ARBA00023239"/>
    </source>
</evidence>
<dbReference type="InterPro" id="IPR016301">
    <property type="entry name" value="Ade2_fungi/plant"/>
</dbReference>
<dbReference type="HAMAP" id="MF_01928">
    <property type="entry name" value="PurK"/>
    <property type="match status" value="1"/>
</dbReference>
<dbReference type="InterPro" id="IPR013815">
    <property type="entry name" value="ATP_grasp_subdomain_1"/>
</dbReference>
<gene>
    <name evidence="14" type="ORF">NKR23_g7976</name>
</gene>
<dbReference type="GO" id="GO:0046872">
    <property type="term" value="F:metal ion binding"/>
    <property type="evidence" value="ECO:0007669"/>
    <property type="project" value="InterPro"/>
</dbReference>
<dbReference type="InterPro" id="IPR011054">
    <property type="entry name" value="Rudment_hybrid_motif"/>
</dbReference>
<dbReference type="Gene3D" id="3.40.50.20">
    <property type="match status" value="1"/>
</dbReference>
<dbReference type="Gene3D" id="3.30.1490.20">
    <property type="entry name" value="ATP-grasp fold, A domain"/>
    <property type="match status" value="1"/>
</dbReference>
<keyword evidence="10 11" id="KW-0456">Lyase</keyword>
<feature type="region of interest" description="Disordered" evidence="12">
    <location>
        <begin position="416"/>
        <end position="440"/>
    </location>
</feature>
<sequence length="610" mass="65954">MAKKPVIGLLGGGQLGRMLQEQAALLGIELVVLDEAGCPTRQINQNDKHVTGSFKDPEKIRELARSCDILTVEIEHVNTDVLEEIATKGVDVGGQLKKVPVHPSWDTLRLIQDKYLQKEHFGRAGIPIAPQMAIGSGASMLDSLRKAAQTFGFPFMLKARKGSYDGRGNFKVDGPGDFEEAITAMGKLSLYAEKFLPFKRELAVMVVRAEADDGTLRDVYAYPAVETVHEDSICTKVFYPPRQVPADVCEKARKMASDVIRTLKGRGVFAVEMFHLDGDKLAINEVAPRPHNSGHYTIEAIPAMSQYRAQLYSILDIIPPSLKLQPRVSGAIMLNILGGAQEDSHDPLVDLTHSVYDDDMDIFLHLYGKTSKPGRKIGHITVTSYSPSVNLEQLAAPLIKEVDSIRQGRLDAASAQLRPVEAPAASQPAPTSSASSRDAKSPLVVVTMGSDSDLPVLKGAFEVLERFHVPYDFTITSAHRTPHTMSELAKSAASRGIRVLIAAAGGAAALPGMLASETTVPVIGVPVKATHLDGQDSLLSIVQMPRGCPVATVGINNSTNAGMLAVRILGSSDAGYRQAMADYMKAMSDEVEDKAARLKEIGWKAYMEKK</sequence>
<keyword evidence="6 11" id="KW-0547">Nucleotide-binding</keyword>
<dbReference type="PROSITE" id="PS50975">
    <property type="entry name" value="ATP_GRASP"/>
    <property type="match status" value="1"/>
</dbReference>
<evidence type="ECO:0000256" key="1">
    <source>
        <dbReference type="ARBA" id="ARBA00001244"/>
    </source>
</evidence>
<keyword evidence="9 11" id="KW-0067">ATP-binding</keyword>
<dbReference type="NCBIfam" id="TIGR01162">
    <property type="entry name" value="purE"/>
    <property type="match status" value="1"/>
</dbReference>
<evidence type="ECO:0000256" key="9">
    <source>
        <dbReference type="ARBA" id="ARBA00022840"/>
    </source>
</evidence>
<proteinExistence type="inferred from homology"/>
<dbReference type="InterPro" id="IPR054350">
    <property type="entry name" value="PurT/PurK_preATP-grasp"/>
</dbReference>
<dbReference type="Pfam" id="PF00731">
    <property type="entry name" value="AIRC"/>
    <property type="match status" value="1"/>
</dbReference>
<dbReference type="PANTHER" id="PTHR11609">
    <property type="entry name" value="PURINE BIOSYNTHESIS PROTEIN 6/7, PUR6/7"/>
    <property type="match status" value="1"/>
</dbReference>
<dbReference type="Pfam" id="PF22660">
    <property type="entry name" value="RS_preATP-grasp-like"/>
    <property type="match status" value="1"/>
</dbReference>
<dbReference type="Pfam" id="PF17769">
    <property type="entry name" value="PurK_C"/>
    <property type="match status" value="1"/>
</dbReference>
<dbReference type="InterPro" id="IPR011761">
    <property type="entry name" value="ATP-grasp"/>
</dbReference>
<dbReference type="Gene3D" id="3.40.50.1970">
    <property type="match status" value="1"/>
</dbReference>
<dbReference type="SUPFAM" id="SSF52440">
    <property type="entry name" value="PreATP-grasp domain"/>
    <property type="match status" value="1"/>
</dbReference>
<dbReference type="Pfam" id="PF02222">
    <property type="entry name" value="ATP-grasp"/>
    <property type="match status" value="1"/>
</dbReference>
<dbReference type="InterPro" id="IPR003135">
    <property type="entry name" value="ATP-grasp_carboxylate-amine"/>
</dbReference>
<evidence type="ECO:0000259" key="13">
    <source>
        <dbReference type="PROSITE" id="PS50975"/>
    </source>
</evidence>
<dbReference type="AlphaFoldDB" id="A0AA38VM48"/>
<accession>A0AA38VM48</accession>
<dbReference type="EC" id="4.1.1.21" evidence="4 11"/>
<dbReference type="SUPFAM" id="SSF56059">
    <property type="entry name" value="Glutathione synthetase ATP-binding domain-like"/>
    <property type="match status" value="1"/>
</dbReference>
<dbReference type="InterPro" id="IPR040686">
    <property type="entry name" value="PurK_C"/>
</dbReference>
<dbReference type="GO" id="GO:0006189">
    <property type="term" value="P:'de novo' IMP biosynthetic process"/>
    <property type="evidence" value="ECO:0007669"/>
    <property type="project" value="UniProtKB-UniRule"/>
</dbReference>
<dbReference type="InterPro" id="IPR000031">
    <property type="entry name" value="PurE_dom"/>
</dbReference>
<evidence type="ECO:0000313" key="14">
    <source>
        <dbReference type="EMBL" id="KAJ9139473.1"/>
    </source>
</evidence>
<dbReference type="InterPro" id="IPR016185">
    <property type="entry name" value="PreATP-grasp_dom_sf"/>
</dbReference>